<reference evidence="1" key="1">
    <citation type="journal article" date="2005" name="Environ. Microbiol.">
        <title>Genetic and functional properties of uncultivated thermophilic crenarchaeotes from a subsurface gold mine as revealed by analysis of genome fragments.</title>
        <authorList>
            <person name="Nunoura T."/>
            <person name="Hirayama H."/>
            <person name="Takami H."/>
            <person name="Oida H."/>
            <person name="Nishi S."/>
            <person name="Shimamura S."/>
            <person name="Suzuki Y."/>
            <person name="Inagaki F."/>
            <person name="Takai K."/>
            <person name="Nealson K.H."/>
            <person name="Horikoshi K."/>
        </authorList>
    </citation>
    <scope>NUCLEOTIDE SEQUENCE</scope>
</reference>
<name>H5S952_9ZZZZ</name>
<dbReference type="AlphaFoldDB" id="H5S952"/>
<protein>
    <submittedName>
        <fullName evidence="1">Uncharacterized protein</fullName>
    </submittedName>
</protein>
<gene>
    <name evidence="1" type="ORF">HGMM_F03A04C11</name>
</gene>
<evidence type="ECO:0000313" key="1">
    <source>
        <dbReference type="EMBL" id="BAL52688.1"/>
    </source>
</evidence>
<proteinExistence type="predicted"/>
<dbReference type="EMBL" id="AP011637">
    <property type="protein sequence ID" value="BAL52688.1"/>
    <property type="molecule type" value="Genomic_DNA"/>
</dbReference>
<sequence length="54" mass="5938">MLKVLLVLLILAVVIPVLAGVPLPHSLDPQAIGHFLQQVIAYWVTVFEAAARRH</sequence>
<organism evidence="1">
    <name type="scientific">uncultured prokaryote</name>
    <dbReference type="NCBI Taxonomy" id="198431"/>
    <lineage>
        <taxon>unclassified sequences</taxon>
        <taxon>environmental samples</taxon>
    </lineage>
</organism>
<reference evidence="1" key="2">
    <citation type="journal article" date="2012" name="PLoS ONE">
        <title>A Deeply Branching Thermophilic Bacterium with an Ancient Acetyl-CoA Pathway Dominates a Subsurface Ecosystem.</title>
        <authorList>
            <person name="Takami H."/>
            <person name="Noguchi H."/>
            <person name="Takaki Y."/>
            <person name="Uchiyama I."/>
            <person name="Toyoda A."/>
            <person name="Nishi S."/>
            <person name="Chee G.-J."/>
            <person name="Arai W."/>
            <person name="Nunoura T."/>
            <person name="Itoh T."/>
            <person name="Hattori M."/>
            <person name="Takai K."/>
        </authorList>
    </citation>
    <scope>NUCLEOTIDE SEQUENCE</scope>
</reference>
<accession>H5S952</accession>